<evidence type="ECO:0000256" key="1">
    <source>
        <dbReference type="ARBA" id="ARBA00004651"/>
    </source>
</evidence>
<dbReference type="InterPro" id="IPR036259">
    <property type="entry name" value="MFS_trans_sf"/>
</dbReference>
<reference evidence="11" key="2">
    <citation type="submission" date="2021-09" db="EMBL/GenBank/DDBJ databases">
        <authorList>
            <person name="Jia N."/>
            <person name="Wang J."/>
            <person name="Shi W."/>
            <person name="Du L."/>
            <person name="Sun Y."/>
            <person name="Zhan W."/>
            <person name="Jiang J."/>
            <person name="Wang Q."/>
            <person name="Zhang B."/>
            <person name="Ji P."/>
            <person name="Sakyi L.B."/>
            <person name="Cui X."/>
            <person name="Yuan T."/>
            <person name="Jiang B."/>
            <person name="Yang W."/>
            <person name="Lam T.T.-Y."/>
            <person name="Chang Q."/>
            <person name="Ding S."/>
            <person name="Wang X."/>
            <person name="Zhu J."/>
            <person name="Ruan X."/>
            <person name="Zhao L."/>
            <person name="Wei J."/>
            <person name="Que T."/>
            <person name="Du C."/>
            <person name="Cheng J."/>
            <person name="Dai P."/>
            <person name="Han X."/>
            <person name="Huang E."/>
            <person name="Gao Y."/>
            <person name="Liu J."/>
            <person name="Shao H."/>
            <person name="Ye R."/>
            <person name="Li L."/>
            <person name="Wei W."/>
            <person name="Wang X."/>
            <person name="Wang C."/>
            <person name="Huo Q."/>
            <person name="Li W."/>
            <person name="Guo W."/>
            <person name="Chen H."/>
            <person name="Chen S."/>
            <person name="Zhou L."/>
            <person name="Zhou L."/>
            <person name="Ni X."/>
            <person name="Tian J."/>
            <person name="Zhou Y."/>
            <person name="Sheng Y."/>
            <person name="Liu T."/>
            <person name="Pan Y."/>
            <person name="Xia L."/>
            <person name="Li J."/>
            <person name="Zhao F."/>
            <person name="Cao W."/>
        </authorList>
    </citation>
    <scope>NUCLEOTIDE SEQUENCE</scope>
    <source>
        <strain evidence="11">Rmic-2018</strain>
        <tissue evidence="11">Larvae</tissue>
    </source>
</reference>
<feature type="domain" description="Kazal-like" evidence="10">
    <location>
        <begin position="13"/>
        <end position="68"/>
    </location>
</feature>
<dbReference type="GO" id="GO:0043252">
    <property type="term" value="P:sodium-independent organic anion transport"/>
    <property type="evidence" value="ECO:0007669"/>
    <property type="project" value="TreeGrafter"/>
</dbReference>
<dbReference type="AlphaFoldDB" id="A0A9J6DNX3"/>
<dbReference type="SUPFAM" id="SSF100895">
    <property type="entry name" value="Kazal-type serine protease inhibitors"/>
    <property type="match status" value="1"/>
</dbReference>
<feature type="compositionally biased region" description="Basic and acidic residues" evidence="8">
    <location>
        <begin position="254"/>
        <end position="297"/>
    </location>
</feature>
<comment type="similarity">
    <text evidence="2">Belongs to the organo anion transporter (TC 2.A.60) family.</text>
</comment>
<dbReference type="Pfam" id="PF03137">
    <property type="entry name" value="OATP"/>
    <property type="match status" value="1"/>
</dbReference>
<proteinExistence type="inferred from homology"/>
<dbReference type="Pfam" id="PF07648">
    <property type="entry name" value="Kazal_2"/>
    <property type="match status" value="1"/>
</dbReference>
<feature type="region of interest" description="Disordered" evidence="8">
    <location>
        <begin position="237"/>
        <end position="297"/>
    </location>
</feature>
<keyword evidence="3" id="KW-1003">Cell membrane</keyword>
<keyword evidence="6 9" id="KW-0472">Membrane</keyword>
<gene>
    <name evidence="11" type="ORF">HPB51_018058</name>
</gene>
<sequence length="297" mass="32272">MPNVTRSPNLVFGDLERSCNAHCNCSGVDYNPLCGTDNLTYYSPCIAGCAEVRRYEKTKLYTQCTCVNGPTLHMTAESNDTVYDYMGKRDPCDADCGLVFVYAGAIFIALFFTFLLVVPALTAMLRSLEEDIKSTGIGVNYVLMRIFGTIPGPIVFGHLIDRSCILWQTTCSGGTGACAIYENGEMGVNLFRVMIVVKSAAIMFFFCASLSTKAEASRKSILKPSVMRTHSCTIRHSMDTVEPVSGGTALDGEAGDHGGTKDRGDSPDDLANGDRVDDGDHGDDRDDKLLNEDDNRN</sequence>
<dbReference type="GO" id="GO:0016323">
    <property type="term" value="C:basolateral plasma membrane"/>
    <property type="evidence" value="ECO:0007669"/>
    <property type="project" value="TreeGrafter"/>
</dbReference>
<keyword evidence="4 9" id="KW-0812">Transmembrane</keyword>
<evidence type="ECO:0000256" key="6">
    <source>
        <dbReference type="ARBA" id="ARBA00023136"/>
    </source>
</evidence>
<feature type="transmembrane region" description="Helical" evidence="9">
    <location>
        <begin position="190"/>
        <end position="210"/>
    </location>
</feature>
<dbReference type="InterPro" id="IPR004156">
    <property type="entry name" value="OATP"/>
</dbReference>
<evidence type="ECO:0000256" key="7">
    <source>
        <dbReference type="ARBA" id="ARBA00023157"/>
    </source>
</evidence>
<dbReference type="Proteomes" id="UP000821866">
    <property type="component" value="Chromosome 6"/>
</dbReference>
<accession>A0A9J6DNX3</accession>
<evidence type="ECO:0000256" key="5">
    <source>
        <dbReference type="ARBA" id="ARBA00022989"/>
    </source>
</evidence>
<evidence type="ECO:0000256" key="9">
    <source>
        <dbReference type="SAM" id="Phobius"/>
    </source>
</evidence>
<name>A0A9J6DNX3_RHIMP</name>
<dbReference type="VEuPathDB" id="VectorBase:LOC119172727"/>
<dbReference type="InterPro" id="IPR036058">
    <property type="entry name" value="Kazal_dom_sf"/>
</dbReference>
<dbReference type="PANTHER" id="PTHR11388">
    <property type="entry name" value="ORGANIC ANION TRANSPORTER"/>
    <property type="match status" value="1"/>
</dbReference>
<reference evidence="11" key="1">
    <citation type="journal article" date="2020" name="Cell">
        <title>Large-Scale Comparative Analyses of Tick Genomes Elucidate Their Genetic Diversity and Vector Capacities.</title>
        <authorList>
            <consortium name="Tick Genome and Microbiome Consortium (TIGMIC)"/>
            <person name="Jia N."/>
            <person name="Wang J."/>
            <person name="Shi W."/>
            <person name="Du L."/>
            <person name="Sun Y."/>
            <person name="Zhan W."/>
            <person name="Jiang J.F."/>
            <person name="Wang Q."/>
            <person name="Zhang B."/>
            <person name="Ji P."/>
            <person name="Bell-Sakyi L."/>
            <person name="Cui X.M."/>
            <person name="Yuan T.T."/>
            <person name="Jiang B.G."/>
            <person name="Yang W.F."/>
            <person name="Lam T.T."/>
            <person name="Chang Q.C."/>
            <person name="Ding S.J."/>
            <person name="Wang X.J."/>
            <person name="Zhu J.G."/>
            <person name="Ruan X.D."/>
            <person name="Zhao L."/>
            <person name="Wei J.T."/>
            <person name="Ye R.Z."/>
            <person name="Que T.C."/>
            <person name="Du C.H."/>
            <person name="Zhou Y.H."/>
            <person name="Cheng J.X."/>
            <person name="Dai P.F."/>
            <person name="Guo W.B."/>
            <person name="Han X.H."/>
            <person name="Huang E.J."/>
            <person name="Li L.F."/>
            <person name="Wei W."/>
            <person name="Gao Y.C."/>
            <person name="Liu J.Z."/>
            <person name="Shao H.Z."/>
            <person name="Wang X."/>
            <person name="Wang C.C."/>
            <person name="Yang T.C."/>
            <person name="Huo Q.B."/>
            <person name="Li W."/>
            <person name="Chen H.Y."/>
            <person name="Chen S.E."/>
            <person name="Zhou L.G."/>
            <person name="Ni X.B."/>
            <person name="Tian J.H."/>
            <person name="Sheng Y."/>
            <person name="Liu T."/>
            <person name="Pan Y.S."/>
            <person name="Xia L.Y."/>
            <person name="Li J."/>
            <person name="Zhao F."/>
            <person name="Cao W.C."/>
        </authorList>
    </citation>
    <scope>NUCLEOTIDE SEQUENCE</scope>
    <source>
        <strain evidence="11">Rmic-2018</strain>
    </source>
</reference>
<evidence type="ECO:0000259" key="10">
    <source>
        <dbReference type="PROSITE" id="PS51465"/>
    </source>
</evidence>
<keyword evidence="12" id="KW-1185">Reference proteome</keyword>
<evidence type="ECO:0000313" key="11">
    <source>
        <dbReference type="EMBL" id="KAH8023839.1"/>
    </source>
</evidence>
<evidence type="ECO:0000256" key="3">
    <source>
        <dbReference type="ARBA" id="ARBA00022475"/>
    </source>
</evidence>
<dbReference type="InterPro" id="IPR002350">
    <property type="entry name" value="Kazal_dom"/>
</dbReference>
<feature type="transmembrane region" description="Helical" evidence="9">
    <location>
        <begin position="99"/>
        <end position="121"/>
    </location>
</feature>
<evidence type="ECO:0000313" key="12">
    <source>
        <dbReference type="Proteomes" id="UP000821866"/>
    </source>
</evidence>
<keyword evidence="7" id="KW-1015">Disulfide bond</keyword>
<protein>
    <recommendedName>
        <fullName evidence="10">Kazal-like domain-containing protein</fullName>
    </recommendedName>
</protein>
<dbReference type="EMBL" id="JABSTU010000008">
    <property type="protein sequence ID" value="KAH8023839.1"/>
    <property type="molecule type" value="Genomic_DNA"/>
</dbReference>
<dbReference type="PROSITE" id="PS51465">
    <property type="entry name" value="KAZAL_2"/>
    <property type="match status" value="1"/>
</dbReference>
<feature type="transmembrane region" description="Helical" evidence="9">
    <location>
        <begin position="142"/>
        <end position="160"/>
    </location>
</feature>
<dbReference type="PANTHER" id="PTHR11388:SF100">
    <property type="entry name" value="SOLUTE CARRIER ORGANIC ANION TRANSPORTER FAMILY MEMBER 4A1"/>
    <property type="match status" value="1"/>
</dbReference>
<evidence type="ECO:0000256" key="2">
    <source>
        <dbReference type="ARBA" id="ARBA00009657"/>
    </source>
</evidence>
<keyword evidence="5 9" id="KW-1133">Transmembrane helix</keyword>
<organism evidence="11 12">
    <name type="scientific">Rhipicephalus microplus</name>
    <name type="common">Cattle tick</name>
    <name type="synonym">Boophilus microplus</name>
    <dbReference type="NCBI Taxonomy" id="6941"/>
    <lineage>
        <taxon>Eukaryota</taxon>
        <taxon>Metazoa</taxon>
        <taxon>Ecdysozoa</taxon>
        <taxon>Arthropoda</taxon>
        <taxon>Chelicerata</taxon>
        <taxon>Arachnida</taxon>
        <taxon>Acari</taxon>
        <taxon>Parasitiformes</taxon>
        <taxon>Ixodida</taxon>
        <taxon>Ixodoidea</taxon>
        <taxon>Ixodidae</taxon>
        <taxon>Rhipicephalinae</taxon>
        <taxon>Rhipicephalus</taxon>
        <taxon>Boophilus</taxon>
    </lineage>
</organism>
<dbReference type="GO" id="GO:0015347">
    <property type="term" value="F:sodium-independent organic anion transmembrane transporter activity"/>
    <property type="evidence" value="ECO:0007669"/>
    <property type="project" value="TreeGrafter"/>
</dbReference>
<evidence type="ECO:0000256" key="8">
    <source>
        <dbReference type="SAM" id="MobiDB-lite"/>
    </source>
</evidence>
<evidence type="ECO:0000256" key="4">
    <source>
        <dbReference type="ARBA" id="ARBA00022692"/>
    </source>
</evidence>
<comment type="subcellular location">
    <subcellularLocation>
        <location evidence="1">Cell membrane</location>
        <topology evidence="1">Multi-pass membrane protein</topology>
    </subcellularLocation>
</comment>
<comment type="caution">
    <text evidence="11">The sequence shown here is derived from an EMBL/GenBank/DDBJ whole genome shotgun (WGS) entry which is preliminary data.</text>
</comment>
<dbReference type="SUPFAM" id="SSF103473">
    <property type="entry name" value="MFS general substrate transporter"/>
    <property type="match status" value="1"/>
</dbReference>